<organism evidence="9 10">
    <name type="scientific">Allokutzneria albata</name>
    <name type="common">Kibdelosporangium albatum</name>
    <dbReference type="NCBI Taxonomy" id="211114"/>
    <lineage>
        <taxon>Bacteria</taxon>
        <taxon>Bacillati</taxon>
        <taxon>Actinomycetota</taxon>
        <taxon>Actinomycetes</taxon>
        <taxon>Pseudonocardiales</taxon>
        <taxon>Pseudonocardiaceae</taxon>
        <taxon>Allokutzneria</taxon>
    </lineage>
</organism>
<reference evidence="9 10" key="1">
    <citation type="submission" date="2016-10" db="EMBL/GenBank/DDBJ databases">
        <authorList>
            <person name="de Groot N.N."/>
        </authorList>
    </citation>
    <scope>NUCLEOTIDE SEQUENCE [LARGE SCALE GENOMIC DNA]</scope>
    <source>
        <strain evidence="9 10">DSM 44149</strain>
    </source>
</reference>
<keyword evidence="2" id="KW-1277">Toxin-antitoxin system</keyword>
<name>A0A1H0AFV0_ALLAB</name>
<accession>A0A1H0AFV0</accession>
<dbReference type="GO" id="GO:0003729">
    <property type="term" value="F:mRNA binding"/>
    <property type="evidence" value="ECO:0007669"/>
    <property type="project" value="InterPro"/>
</dbReference>
<keyword evidence="6" id="KW-0694">RNA-binding</keyword>
<dbReference type="Gene3D" id="3.30.920.30">
    <property type="entry name" value="Hypothetical protein"/>
    <property type="match status" value="1"/>
</dbReference>
<evidence type="ECO:0000256" key="7">
    <source>
        <dbReference type="ARBA" id="ARBA00023016"/>
    </source>
</evidence>
<dbReference type="InterPro" id="IPR038570">
    <property type="entry name" value="HicA_sf"/>
</dbReference>
<proteinExistence type="inferred from homology"/>
<evidence type="ECO:0000256" key="3">
    <source>
        <dbReference type="ARBA" id="ARBA00022722"/>
    </source>
</evidence>
<keyword evidence="4" id="KW-0255">Endonuclease</keyword>
<evidence type="ECO:0000256" key="6">
    <source>
        <dbReference type="ARBA" id="ARBA00022884"/>
    </source>
</evidence>
<dbReference type="Pfam" id="PF07927">
    <property type="entry name" value="HicA_toxin"/>
    <property type="match status" value="1"/>
</dbReference>
<evidence type="ECO:0000256" key="5">
    <source>
        <dbReference type="ARBA" id="ARBA00022801"/>
    </source>
</evidence>
<protein>
    <submittedName>
        <fullName evidence="9">Uncharacterized protein</fullName>
    </submittedName>
</protein>
<sequence>MPLKVSVPGKPSTDVPIGTERSIRKQAGI</sequence>
<keyword evidence="3" id="KW-0540">Nuclease</keyword>
<evidence type="ECO:0000256" key="2">
    <source>
        <dbReference type="ARBA" id="ARBA00022649"/>
    </source>
</evidence>
<dbReference type="AlphaFoldDB" id="A0A1H0AFV0"/>
<evidence type="ECO:0000256" key="8">
    <source>
        <dbReference type="SAM" id="MobiDB-lite"/>
    </source>
</evidence>
<feature type="region of interest" description="Disordered" evidence="8">
    <location>
        <begin position="1"/>
        <end position="29"/>
    </location>
</feature>
<evidence type="ECO:0000256" key="1">
    <source>
        <dbReference type="ARBA" id="ARBA00006620"/>
    </source>
</evidence>
<keyword evidence="7" id="KW-0346">Stress response</keyword>
<dbReference type="Proteomes" id="UP000183376">
    <property type="component" value="Chromosome I"/>
</dbReference>
<dbReference type="STRING" id="211114.SAMN04489726_6030"/>
<evidence type="ECO:0000256" key="4">
    <source>
        <dbReference type="ARBA" id="ARBA00022759"/>
    </source>
</evidence>
<gene>
    <name evidence="9" type="ORF">SAMN04489726_6030</name>
</gene>
<evidence type="ECO:0000313" key="10">
    <source>
        <dbReference type="Proteomes" id="UP000183376"/>
    </source>
</evidence>
<keyword evidence="10" id="KW-1185">Reference proteome</keyword>
<dbReference type="GO" id="GO:0016787">
    <property type="term" value="F:hydrolase activity"/>
    <property type="evidence" value="ECO:0007669"/>
    <property type="project" value="UniProtKB-KW"/>
</dbReference>
<dbReference type="EMBL" id="LT629701">
    <property type="protein sequence ID" value="SDN31883.1"/>
    <property type="molecule type" value="Genomic_DNA"/>
</dbReference>
<keyword evidence="5" id="KW-0378">Hydrolase</keyword>
<comment type="similarity">
    <text evidence="1">Belongs to the HicA mRNA interferase family.</text>
</comment>
<dbReference type="GO" id="GO:0004519">
    <property type="term" value="F:endonuclease activity"/>
    <property type="evidence" value="ECO:0007669"/>
    <property type="project" value="UniProtKB-KW"/>
</dbReference>
<evidence type="ECO:0000313" key="9">
    <source>
        <dbReference type="EMBL" id="SDN31883.1"/>
    </source>
</evidence>
<dbReference type="RefSeq" id="WP_197683908.1">
    <property type="nucleotide sequence ID" value="NZ_JOEF01000003.1"/>
</dbReference>
<dbReference type="InterPro" id="IPR012933">
    <property type="entry name" value="HicA_mRNA_interferase"/>
</dbReference>